<evidence type="ECO:0000313" key="1">
    <source>
        <dbReference type="EMBL" id="VDN19667.1"/>
    </source>
</evidence>
<dbReference type="Proteomes" id="UP000271098">
    <property type="component" value="Unassembled WGS sequence"/>
</dbReference>
<dbReference type="AlphaFoldDB" id="A0A183DTG1"/>
<organism evidence="3">
    <name type="scientific">Gongylonema pulchrum</name>
    <dbReference type="NCBI Taxonomy" id="637853"/>
    <lineage>
        <taxon>Eukaryota</taxon>
        <taxon>Metazoa</taxon>
        <taxon>Ecdysozoa</taxon>
        <taxon>Nematoda</taxon>
        <taxon>Chromadorea</taxon>
        <taxon>Rhabditida</taxon>
        <taxon>Spirurina</taxon>
        <taxon>Spiruromorpha</taxon>
        <taxon>Spiruroidea</taxon>
        <taxon>Gongylonematidae</taxon>
        <taxon>Gongylonema</taxon>
    </lineage>
</organism>
<keyword evidence="2" id="KW-1185">Reference proteome</keyword>
<dbReference type="OrthoDB" id="5822111at2759"/>
<protein>
    <submittedName>
        <fullName evidence="3">Autophagy_act_C domain-containing protein</fullName>
    </submittedName>
</protein>
<evidence type="ECO:0000313" key="3">
    <source>
        <dbReference type="WBParaSite" id="GPUH_0001201601-mRNA-1"/>
    </source>
</evidence>
<reference evidence="1 2" key="2">
    <citation type="submission" date="2018-11" db="EMBL/GenBank/DDBJ databases">
        <authorList>
            <consortium name="Pathogen Informatics"/>
        </authorList>
    </citation>
    <scope>NUCLEOTIDE SEQUENCE [LARGE SCALE GENOMIC DNA]</scope>
</reference>
<name>A0A183DTG1_9BILA</name>
<gene>
    <name evidence="1" type="ORF">GPUH_LOCUS12002</name>
</gene>
<dbReference type="WBParaSite" id="GPUH_0001201601-mRNA-1">
    <property type="protein sequence ID" value="GPUH_0001201601-mRNA-1"/>
    <property type="gene ID" value="GPUH_0001201601"/>
</dbReference>
<reference evidence="3" key="1">
    <citation type="submission" date="2016-06" db="UniProtKB">
        <authorList>
            <consortium name="WormBaseParasite"/>
        </authorList>
    </citation>
    <scope>IDENTIFICATION</scope>
</reference>
<dbReference type="EMBL" id="UYRT01078962">
    <property type="protein sequence ID" value="VDN19667.1"/>
    <property type="molecule type" value="Genomic_DNA"/>
</dbReference>
<accession>A0A183DTG1</accession>
<sequence length="88" mass="10292">MAAFMYPMHFPTVPLRWDEPAWAIYRTDTMEEALLLSVEARMHAQYERNHSPCISYVYGNVYGGSMLQDIDDVEDEEELADEDDEQNQ</sequence>
<evidence type="ECO:0000313" key="2">
    <source>
        <dbReference type="Proteomes" id="UP000271098"/>
    </source>
</evidence>
<proteinExistence type="predicted"/>